<evidence type="ECO:0000313" key="9">
    <source>
        <dbReference type="Proteomes" id="UP001238973"/>
    </source>
</evidence>
<protein>
    <submittedName>
        <fullName evidence="8">DMT family transporter</fullName>
    </submittedName>
</protein>
<reference evidence="8" key="1">
    <citation type="submission" date="2023-06" db="EMBL/GenBank/DDBJ databases">
        <title>Comparative genomics of Bacillaceae isolates and their secondary metabolite potential.</title>
        <authorList>
            <person name="Song L."/>
            <person name="Nielsen L.J."/>
            <person name="Mohite O."/>
            <person name="Xu X."/>
            <person name="Weber T."/>
            <person name="Kovacs A.T."/>
        </authorList>
    </citation>
    <scope>NUCLEOTIDE SEQUENCE</scope>
    <source>
        <strain evidence="8">G1S1</strain>
    </source>
</reference>
<evidence type="ECO:0000256" key="4">
    <source>
        <dbReference type="ARBA" id="ARBA00022989"/>
    </source>
</evidence>
<gene>
    <name evidence="8" type="ORF">QUF85_12250</name>
</gene>
<accession>A0AAJ1QM36</accession>
<feature type="domain" description="EamA" evidence="7">
    <location>
        <begin position="4"/>
        <end position="136"/>
    </location>
</feature>
<feature type="transmembrane region" description="Helical" evidence="6">
    <location>
        <begin position="125"/>
        <end position="143"/>
    </location>
</feature>
<dbReference type="PANTHER" id="PTHR32322:SF2">
    <property type="entry name" value="EAMA DOMAIN-CONTAINING PROTEIN"/>
    <property type="match status" value="1"/>
</dbReference>
<feature type="transmembrane region" description="Helical" evidence="6">
    <location>
        <begin position="181"/>
        <end position="199"/>
    </location>
</feature>
<name>A0AAJ1QM36_9BACI</name>
<feature type="transmembrane region" description="Helical" evidence="6">
    <location>
        <begin position="89"/>
        <end position="113"/>
    </location>
</feature>
<dbReference type="Proteomes" id="UP001238973">
    <property type="component" value="Unassembled WGS sequence"/>
</dbReference>
<organism evidence="8 9">
    <name type="scientific">Peribacillus frigoritolerans</name>
    <dbReference type="NCBI Taxonomy" id="450367"/>
    <lineage>
        <taxon>Bacteria</taxon>
        <taxon>Bacillati</taxon>
        <taxon>Bacillota</taxon>
        <taxon>Bacilli</taxon>
        <taxon>Bacillales</taxon>
        <taxon>Bacillaceae</taxon>
        <taxon>Peribacillus</taxon>
    </lineage>
</organism>
<evidence type="ECO:0000256" key="3">
    <source>
        <dbReference type="ARBA" id="ARBA00022692"/>
    </source>
</evidence>
<comment type="caution">
    <text evidence="8">The sequence shown here is derived from an EMBL/GenBank/DDBJ whole genome shotgun (WGS) entry which is preliminary data.</text>
</comment>
<feature type="transmembrane region" description="Helical" evidence="6">
    <location>
        <begin position="31"/>
        <end position="52"/>
    </location>
</feature>
<dbReference type="RefSeq" id="WP_289349760.1">
    <property type="nucleotide sequence ID" value="NZ_JAUCFI010000003.1"/>
</dbReference>
<dbReference type="EMBL" id="JAUCFI010000003">
    <property type="protein sequence ID" value="MDM5284071.1"/>
    <property type="molecule type" value="Genomic_DNA"/>
</dbReference>
<evidence type="ECO:0000256" key="2">
    <source>
        <dbReference type="ARBA" id="ARBA00007362"/>
    </source>
</evidence>
<feature type="domain" description="EamA" evidence="7">
    <location>
        <begin position="151"/>
        <end position="282"/>
    </location>
</feature>
<feature type="transmembrane region" description="Helical" evidence="6">
    <location>
        <begin position="267"/>
        <end position="283"/>
    </location>
</feature>
<evidence type="ECO:0000256" key="6">
    <source>
        <dbReference type="SAM" id="Phobius"/>
    </source>
</evidence>
<evidence type="ECO:0000313" key="8">
    <source>
        <dbReference type="EMBL" id="MDM5284071.1"/>
    </source>
</evidence>
<evidence type="ECO:0000256" key="1">
    <source>
        <dbReference type="ARBA" id="ARBA00004127"/>
    </source>
</evidence>
<keyword evidence="4 6" id="KW-1133">Transmembrane helix</keyword>
<dbReference type="Pfam" id="PF00892">
    <property type="entry name" value="EamA"/>
    <property type="match status" value="2"/>
</dbReference>
<keyword evidence="5 6" id="KW-0472">Membrane</keyword>
<evidence type="ECO:0000256" key="5">
    <source>
        <dbReference type="ARBA" id="ARBA00023136"/>
    </source>
</evidence>
<feature type="transmembrane region" description="Helical" evidence="6">
    <location>
        <begin position="242"/>
        <end position="261"/>
    </location>
</feature>
<feature type="transmembrane region" description="Helical" evidence="6">
    <location>
        <begin position="211"/>
        <end position="230"/>
    </location>
</feature>
<dbReference type="PANTHER" id="PTHR32322">
    <property type="entry name" value="INNER MEMBRANE TRANSPORTER"/>
    <property type="match status" value="1"/>
</dbReference>
<dbReference type="AlphaFoldDB" id="A0AAJ1QM36"/>
<feature type="transmembrane region" description="Helical" evidence="6">
    <location>
        <begin position="149"/>
        <end position="169"/>
    </location>
</feature>
<feature type="transmembrane region" description="Helical" evidence="6">
    <location>
        <begin position="64"/>
        <end position="83"/>
    </location>
</feature>
<feature type="transmembrane region" description="Helical" evidence="6">
    <location>
        <begin position="5"/>
        <end position="25"/>
    </location>
</feature>
<dbReference type="GO" id="GO:0016020">
    <property type="term" value="C:membrane"/>
    <property type="evidence" value="ECO:0007669"/>
    <property type="project" value="UniProtKB-SubCell"/>
</dbReference>
<dbReference type="SUPFAM" id="SSF103481">
    <property type="entry name" value="Multidrug resistance efflux transporter EmrE"/>
    <property type="match status" value="2"/>
</dbReference>
<evidence type="ECO:0000259" key="7">
    <source>
        <dbReference type="Pfam" id="PF00892"/>
    </source>
</evidence>
<comment type="subcellular location">
    <subcellularLocation>
        <location evidence="1">Endomembrane system</location>
        <topology evidence="1">Multi-pass membrane protein</topology>
    </subcellularLocation>
</comment>
<comment type="similarity">
    <text evidence="2">Belongs to the EamA transporter family.</text>
</comment>
<dbReference type="InterPro" id="IPR037185">
    <property type="entry name" value="EmrE-like"/>
</dbReference>
<dbReference type="InterPro" id="IPR000620">
    <property type="entry name" value="EamA_dom"/>
</dbReference>
<dbReference type="InterPro" id="IPR050638">
    <property type="entry name" value="AA-Vitamin_Transporters"/>
</dbReference>
<proteinExistence type="inferred from homology"/>
<keyword evidence="3 6" id="KW-0812">Transmembrane</keyword>
<sequence length="297" mass="33143">MNKYLLLLLISGIWGSQFFFIALVIENVGVITLSAIKACIGGICLLFFGLFLSKAERKVPRSYYKWYIIIAFFEVVLPFVFIAQGQKSVPSSIAAVLIGMVPIFTILFLLAFFKRKSTRPQITSILFGFAGIVFLSWSTQGIQDLSNSIQGNILMILAAMSFGLSLIFMEKLNEGSSVIHMRNVLLIASALLIPMSLLFEQPFKLDIARSQSIYLAILGIFHAGVVYALFNRLIRQEGALFTSYSNYIVPVIGMILGFFFLHEALSIHQLIGMGIIMMSLVFLDEKIIIKLKNGQQV</sequence>